<name>A0ABN3T818_9ACTN</name>
<comment type="caution">
    <text evidence="1">The sequence shown here is derived from an EMBL/GenBank/DDBJ whole genome shotgun (WGS) entry which is preliminary data.</text>
</comment>
<gene>
    <name evidence="1" type="ORF">GCM10010412_088760</name>
</gene>
<dbReference type="Proteomes" id="UP001501666">
    <property type="component" value="Unassembled WGS sequence"/>
</dbReference>
<reference evidence="1 2" key="1">
    <citation type="journal article" date="2019" name="Int. J. Syst. Evol. Microbiol.">
        <title>The Global Catalogue of Microorganisms (GCM) 10K type strain sequencing project: providing services to taxonomists for standard genome sequencing and annotation.</title>
        <authorList>
            <consortium name="The Broad Institute Genomics Platform"/>
            <consortium name="The Broad Institute Genome Sequencing Center for Infectious Disease"/>
            <person name="Wu L."/>
            <person name="Ma J."/>
        </authorList>
    </citation>
    <scope>NUCLEOTIDE SEQUENCE [LARGE SCALE GENOMIC DNA]</scope>
    <source>
        <strain evidence="1 2">JCM 6835</strain>
    </source>
</reference>
<keyword evidence="2" id="KW-1185">Reference proteome</keyword>
<organism evidence="1 2">
    <name type="scientific">Nonomuraea recticatena</name>
    <dbReference type="NCBI Taxonomy" id="46178"/>
    <lineage>
        <taxon>Bacteria</taxon>
        <taxon>Bacillati</taxon>
        <taxon>Actinomycetota</taxon>
        <taxon>Actinomycetes</taxon>
        <taxon>Streptosporangiales</taxon>
        <taxon>Streptosporangiaceae</taxon>
        <taxon>Nonomuraea</taxon>
    </lineage>
</organism>
<protein>
    <submittedName>
        <fullName evidence="1">Uncharacterized protein</fullName>
    </submittedName>
</protein>
<dbReference type="EMBL" id="BAAATE010000041">
    <property type="protein sequence ID" value="GAA2695693.1"/>
    <property type="molecule type" value="Genomic_DNA"/>
</dbReference>
<sequence>MSALNDFTGALVEAADRIRQDYRFAAIGMPASVAAVREAEAAVGVPVSGATAGGAW</sequence>
<evidence type="ECO:0000313" key="2">
    <source>
        <dbReference type="Proteomes" id="UP001501666"/>
    </source>
</evidence>
<proteinExistence type="predicted"/>
<evidence type="ECO:0000313" key="1">
    <source>
        <dbReference type="EMBL" id="GAA2695693.1"/>
    </source>
</evidence>
<accession>A0ABN3T818</accession>